<dbReference type="GO" id="GO:0003676">
    <property type="term" value="F:nucleic acid binding"/>
    <property type="evidence" value="ECO:0007669"/>
    <property type="project" value="InterPro"/>
</dbReference>
<evidence type="ECO:0000256" key="1">
    <source>
        <dbReference type="PROSITE-ProRule" id="PRU00047"/>
    </source>
</evidence>
<dbReference type="InterPro" id="IPR001878">
    <property type="entry name" value="Znf_CCHC"/>
</dbReference>
<dbReference type="EMBL" id="QPFP01000030">
    <property type="protein sequence ID" value="TEB28854.1"/>
    <property type="molecule type" value="Genomic_DNA"/>
</dbReference>
<dbReference type="AlphaFoldDB" id="A0A4Y7T4I0"/>
<dbReference type="Proteomes" id="UP000298030">
    <property type="component" value="Unassembled WGS sequence"/>
</dbReference>
<evidence type="ECO:0000259" key="2">
    <source>
        <dbReference type="PROSITE" id="PS50158"/>
    </source>
</evidence>
<reference evidence="3 4" key="1">
    <citation type="journal article" date="2019" name="Nat. Ecol. Evol.">
        <title>Megaphylogeny resolves global patterns of mushroom evolution.</title>
        <authorList>
            <person name="Varga T."/>
            <person name="Krizsan K."/>
            <person name="Foldi C."/>
            <person name="Dima B."/>
            <person name="Sanchez-Garcia M."/>
            <person name="Sanchez-Ramirez S."/>
            <person name="Szollosi G.J."/>
            <person name="Szarkandi J.G."/>
            <person name="Papp V."/>
            <person name="Albert L."/>
            <person name="Andreopoulos W."/>
            <person name="Angelini C."/>
            <person name="Antonin V."/>
            <person name="Barry K.W."/>
            <person name="Bougher N.L."/>
            <person name="Buchanan P."/>
            <person name="Buyck B."/>
            <person name="Bense V."/>
            <person name="Catcheside P."/>
            <person name="Chovatia M."/>
            <person name="Cooper J."/>
            <person name="Damon W."/>
            <person name="Desjardin D."/>
            <person name="Finy P."/>
            <person name="Geml J."/>
            <person name="Haridas S."/>
            <person name="Hughes K."/>
            <person name="Justo A."/>
            <person name="Karasinski D."/>
            <person name="Kautmanova I."/>
            <person name="Kiss B."/>
            <person name="Kocsube S."/>
            <person name="Kotiranta H."/>
            <person name="LaButti K.M."/>
            <person name="Lechner B.E."/>
            <person name="Liimatainen K."/>
            <person name="Lipzen A."/>
            <person name="Lukacs Z."/>
            <person name="Mihaltcheva S."/>
            <person name="Morgado L.N."/>
            <person name="Niskanen T."/>
            <person name="Noordeloos M.E."/>
            <person name="Ohm R.A."/>
            <person name="Ortiz-Santana B."/>
            <person name="Ovrebo C."/>
            <person name="Racz N."/>
            <person name="Riley R."/>
            <person name="Savchenko A."/>
            <person name="Shiryaev A."/>
            <person name="Soop K."/>
            <person name="Spirin V."/>
            <person name="Szebenyi C."/>
            <person name="Tomsovsky M."/>
            <person name="Tulloss R.E."/>
            <person name="Uehling J."/>
            <person name="Grigoriev I.V."/>
            <person name="Vagvolgyi C."/>
            <person name="Papp T."/>
            <person name="Martin F.M."/>
            <person name="Miettinen O."/>
            <person name="Hibbett D.S."/>
            <person name="Nagy L.G."/>
        </authorList>
    </citation>
    <scope>NUCLEOTIDE SEQUENCE [LARGE SCALE GENOMIC DNA]</scope>
    <source>
        <strain evidence="3 4">FP101781</strain>
    </source>
</reference>
<feature type="domain" description="CCHC-type" evidence="2">
    <location>
        <begin position="328"/>
        <end position="341"/>
    </location>
</feature>
<keyword evidence="4" id="KW-1185">Reference proteome</keyword>
<gene>
    <name evidence="3" type="ORF">FA13DRAFT_761470</name>
</gene>
<evidence type="ECO:0000313" key="3">
    <source>
        <dbReference type="EMBL" id="TEB28854.1"/>
    </source>
</evidence>
<dbReference type="PROSITE" id="PS50158">
    <property type="entry name" value="ZF_CCHC"/>
    <property type="match status" value="1"/>
</dbReference>
<comment type="caution">
    <text evidence="3">The sequence shown here is derived from an EMBL/GenBank/DDBJ whole genome shotgun (WGS) entry which is preliminary data.</text>
</comment>
<dbReference type="OrthoDB" id="2678560at2759"/>
<keyword evidence="1" id="KW-0479">Metal-binding</keyword>
<sequence length="401" mass="44354">MLAHVEPFWGNKPGENARDFIHSFNRAMGDKDDAFKAKQFENYLRADSEADEWWNELEDDKKGKWSDIEVAFKTKWPGRTVVKKTPTEYEEELLGLKLKVEDLGVKEEVGGREAYKHILWAEHMAKLAKGAGVEAGSTYVGQVIKGLPKIIRRKVAGTYETWDEFLKAVKDVDMAYVKEGVEEYMREKKEKDAMEARLKVLESMLAQGVTALTQQMSTMSMGGGQQHIGGVQVVQPRVGGGRGGFTGGRASPANGPRPPPKPVMPELQARMRASLAAITHHPDTAEGRKAHMEQQLEWAKKHGAAAWVTEDTPYPLRPGTAPVCSGECYRCGMRGHRGAECVVPREGQLIRNEQAWRAVCARVLGGQQAVSVQWVATSDYGTKVEVMMVEGEQGNEDGSSA</sequence>
<organism evidence="3 4">
    <name type="scientific">Coprinellus micaceus</name>
    <name type="common">Glistening ink-cap mushroom</name>
    <name type="synonym">Coprinus micaceus</name>
    <dbReference type="NCBI Taxonomy" id="71717"/>
    <lineage>
        <taxon>Eukaryota</taxon>
        <taxon>Fungi</taxon>
        <taxon>Dikarya</taxon>
        <taxon>Basidiomycota</taxon>
        <taxon>Agaricomycotina</taxon>
        <taxon>Agaricomycetes</taxon>
        <taxon>Agaricomycetidae</taxon>
        <taxon>Agaricales</taxon>
        <taxon>Agaricineae</taxon>
        <taxon>Psathyrellaceae</taxon>
        <taxon>Coprinellus</taxon>
    </lineage>
</organism>
<proteinExistence type="predicted"/>
<name>A0A4Y7T4I0_COPMI</name>
<dbReference type="GO" id="GO:0008270">
    <property type="term" value="F:zinc ion binding"/>
    <property type="evidence" value="ECO:0007669"/>
    <property type="project" value="UniProtKB-KW"/>
</dbReference>
<evidence type="ECO:0000313" key="4">
    <source>
        <dbReference type="Proteomes" id="UP000298030"/>
    </source>
</evidence>
<protein>
    <recommendedName>
        <fullName evidence="2">CCHC-type domain-containing protein</fullName>
    </recommendedName>
</protein>
<accession>A0A4Y7T4I0</accession>
<dbReference type="STRING" id="71717.A0A4Y7T4I0"/>
<keyword evidence="1" id="KW-0862">Zinc</keyword>
<keyword evidence="1" id="KW-0863">Zinc-finger</keyword>